<dbReference type="InterPro" id="IPR014198">
    <property type="entry name" value="Spore_III_AB"/>
</dbReference>
<feature type="transmembrane region" description="Helical" evidence="1">
    <location>
        <begin position="6"/>
        <end position="23"/>
    </location>
</feature>
<dbReference type="Proteomes" id="UP000677305">
    <property type="component" value="Chromosome"/>
</dbReference>
<evidence type="ECO:0000256" key="1">
    <source>
        <dbReference type="SAM" id="Phobius"/>
    </source>
</evidence>
<dbReference type="AlphaFoldDB" id="A0A8J8SDT3"/>
<dbReference type="KEGG" id="vgu:HYG85_19815"/>
<dbReference type="RefSeq" id="WP_113675649.1">
    <property type="nucleotide sequence ID" value="NZ_CAJXUH010000001.1"/>
</dbReference>
<proteinExistence type="predicted"/>
<organism evidence="2 3">
    <name type="scientific">Vallitalea guaymasensis</name>
    <dbReference type="NCBI Taxonomy" id="1185412"/>
    <lineage>
        <taxon>Bacteria</taxon>
        <taxon>Bacillati</taxon>
        <taxon>Bacillota</taxon>
        <taxon>Clostridia</taxon>
        <taxon>Lachnospirales</taxon>
        <taxon>Vallitaleaceae</taxon>
        <taxon>Vallitalea</taxon>
    </lineage>
</organism>
<name>A0A8J8SDT3_9FIRM</name>
<evidence type="ECO:0000313" key="3">
    <source>
        <dbReference type="Proteomes" id="UP000677305"/>
    </source>
</evidence>
<dbReference type="OrthoDB" id="1779801at2"/>
<dbReference type="Pfam" id="PF09548">
    <property type="entry name" value="Spore_III_AB"/>
    <property type="match status" value="1"/>
</dbReference>
<keyword evidence="1" id="KW-0472">Membrane</keyword>
<accession>A0A8J8SDT3</accession>
<dbReference type="PIRSF" id="PIRSF021435">
    <property type="entry name" value="SpoIIIAB"/>
    <property type="match status" value="1"/>
</dbReference>
<evidence type="ECO:0000313" key="2">
    <source>
        <dbReference type="EMBL" id="QUH31044.1"/>
    </source>
</evidence>
<dbReference type="EMBL" id="CP058561">
    <property type="protein sequence ID" value="QUH31044.1"/>
    <property type="molecule type" value="Genomic_DNA"/>
</dbReference>
<keyword evidence="3" id="KW-1185">Reference proteome</keyword>
<feature type="transmembrane region" description="Helical" evidence="1">
    <location>
        <begin position="156"/>
        <end position="172"/>
    </location>
</feature>
<gene>
    <name evidence="2" type="ORF">HYG85_19815</name>
</gene>
<reference evidence="2 3" key="1">
    <citation type="submission" date="2020-07" db="EMBL/GenBank/DDBJ databases">
        <title>Vallitalea guaymasensis genome.</title>
        <authorList>
            <person name="Postec A."/>
        </authorList>
    </citation>
    <scope>NUCLEOTIDE SEQUENCE [LARGE SCALE GENOMIC DNA]</scope>
    <source>
        <strain evidence="2 3">Ra1766G1</strain>
    </source>
</reference>
<keyword evidence="1" id="KW-0812">Transmembrane</keyword>
<sequence length="173" mass="19939">MVVKILGATLILISSSLLGFYYSKSYIRRSNDLRILKKALILLRGEINYSLSPMPEALEDISKRFDHEIADFFKSISEELKLNSGKSLTEVWKKKAEEILKRTYLNPTDIKNIMIFSENIGYLDKEMQNNNINLLLEQINEEIKVTMEDDAKYNKLYRSLGVLGGILVIVLFI</sequence>
<protein>
    <submittedName>
        <fullName evidence="2">Stage III sporulation protein AB</fullName>
    </submittedName>
</protein>
<keyword evidence="1" id="KW-1133">Transmembrane helix</keyword>